<dbReference type="InterPro" id="IPR004839">
    <property type="entry name" value="Aminotransferase_I/II_large"/>
</dbReference>
<evidence type="ECO:0000313" key="8">
    <source>
        <dbReference type="Proteomes" id="UP000451354"/>
    </source>
</evidence>
<dbReference type="Proteomes" id="UP000451354">
    <property type="component" value="Chromosome"/>
</dbReference>
<dbReference type="PANTHER" id="PTHR43525">
    <property type="entry name" value="PROTEIN MALY"/>
    <property type="match status" value="1"/>
</dbReference>
<evidence type="ECO:0000256" key="1">
    <source>
        <dbReference type="ARBA" id="ARBA00001933"/>
    </source>
</evidence>
<dbReference type="PANTHER" id="PTHR43525:SF2">
    <property type="entry name" value="CYSTATHIONINE BETA-LYASE-RELATED"/>
    <property type="match status" value="1"/>
</dbReference>
<feature type="domain" description="Aminotransferase class I/classII large" evidence="6">
    <location>
        <begin position="36"/>
        <end position="405"/>
    </location>
</feature>
<proteinExistence type="inferred from homology"/>
<dbReference type="GO" id="GO:0008483">
    <property type="term" value="F:transaminase activity"/>
    <property type="evidence" value="ECO:0007669"/>
    <property type="project" value="UniProtKB-KW"/>
</dbReference>
<sequence length="414" mass="43619">MTTPLDVLTLDELRRRTSVKWRAFPPDVLPLFVAEMDVAPCEAVVDAVTAALRAGDTGYDVGTTYGEAYARFAERRWGWSFDASTSRTLPDVMLAIVEVLRVLTSPGDAVVVNPPVYPPFYGFTMNEGRRVVDAPLGADGRLDLDALERAFAVATGAAANGRGPGSGRRAVWLVCNPQNPTGTVHTPGELEAGLALATRYGVRVVADEIHAPLTRPGLDGRAPTTHTPLLSVPGSGSAVAIVSASKAWNLPGLKAAAAVGGPAAVDDLRRIPEEAGHGVQHVSVLAHVAALDHGESWLDDVLAGVERNAWLLADLLAEHLPEVGYRPGEATYLAWLDCREIDGAVAGVDPVGGVGGPAPAQDPRGWFLDRARVALEEGRRFGSGGEGHVRLNLATGIDVLTEAVERMGASLGRR</sequence>
<evidence type="ECO:0000256" key="4">
    <source>
        <dbReference type="ARBA" id="ARBA00023239"/>
    </source>
</evidence>
<keyword evidence="3" id="KW-0663">Pyridoxal phosphate</keyword>
<dbReference type="InterPro" id="IPR051798">
    <property type="entry name" value="Class-II_PLP-Dep_Aminotrans"/>
</dbReference>
<comment type="similarity">
    <text evidence="5">Belongs to the class-II pyridoxal-phosphate-dependent aminotransferase family. MalY/PatB cystathionine beta-lyase subfamily.</text>
</comment>
<comment type="cofactor">
    <cofactor evidence="1">
        <name>pyridoxal 5'-phosphate</name>
        <dbReference type="ChEBI" id="CHEBI:597326"/>
    </cofactor>
</comment>
<keyword evidence="4" id="KW-0456">Lyase</keyword>
<evidence type="ECO:0000259" key="6">
    <source>
        <dbReference type="Pfam" id="PF00155"/>
    </source>
</evidence>
<dbReference type="Pfam" id="PF00155">
    <property type="entry name" value="Aminotran_1_2"/>
    <property type="match status" value="1"/>
</dbReference>
<dbReference type="InterPro" id="IPR015422">
    <property type="entry name" value="PyrdxlP-dep_Trfase_small"/>
</dbReference>
<dbReference type="AlphaFoldDB" id="A0A6M5UCP6"/>
<dbReference type="CDD" id="cd00609">
    <property type="entry name" value="AAT_like"/>
    <property type="match status" value="1"/>
</dbReference>
<evidence type="ECO:0000256" key="2">
    <source>
        <dbReference type="ARBA" id="ARBA00012224"/>
    </source>
</evidence>
<evidence type="ECO:0000313" key="7">
    <source>
        <dbReference type="EMBL" id="QJW34975.1"/>
    </source>
</evidence>
<dbReference type="InterPro" id="IPR015421">
    <property type="entry name" value="PyrdxlP-dep_Trfase_major"/>
</dbReference>
<keyword evidence="8" id="KW-1185">Reference proteome</keyword>
<dbReference type="OrthoDB" id="3224382at2"/>
<dbReference type="EC" id="4.4.1.13" evidence="2"/>
<dbReference type="EMBL" id="CP052757">
    <property type="protein sequence ID" value="QJW34975.1"/>
    <property type="molecule type" value="Genomic_DNA"/>
</dbReference>
<dbReference type="KEGG" id="cprt:FIC82_000915"/>
<keyword evidence="7" id="KW-0032">Aminotransferase</keyword>
<dbReference type="Gene3D" id="3.90.1150.10">
    <property type="entry name" value="Aspartate Aminotransferase, domain 1"/>
    <property type="match status" value="1"/>
</dbReference>
<evidence type="ECO:0000256" key="5">
    <source>
        <dbReference type="ARBA" id="ARBA00037974"/>
    </source>
</evidence>
<dbReference type="GO" id="GO:0030170">
    <property type="term" value="F:pyridoxal phosphate binding"/>
    <property type="evidence" value="ECO:0007669"/>
    <property type="project" value="InterPro"/>
</dbReference>
<evidence type="ECO:0000256" key="3">
    <source>
        <dbReference type="ARBA" id="ARBA00022898"/>
    </source>
</evidence>
<reference evidence="7 8" key="1">
    <citation type="journal article" date="2022" name="Int. J. Syst. Evol. Microbiol.">
        <title>Cellulosimicrobium protaetiae sp. nov., isolated from the gut of the larva of Protaetia brevitarsis seulensis.</title>
        <authorList>
            <person name="Le Han H."/>
            <person name="Nguyen T.T.H."/>
            <person name="Li Z."/>
            <person name="Shin N.R."/>
            <person name="Kim S.G."/>
        </authorList>
    </citation>
    <scope>NUCLEOTIDE SEQUENCE [LARGE SCALE GENOMIC DNA]</scope>
    <source>
        <strain evidence="7 8">BI34</strain>
    </source>
</reference>
<dbReference type="InterPro" id="IPR015424">
    <property type="entry name" value="PyrdxlP-dep_Trfase"/>
</dbReference>
<dbReference type="SUPFAM" id="SSF53383">
    <property type="entry name" value="PLP-dependent transferases"/>
    <property type="match status" value="1"/>
</dbReference>
<gene>
    <name evidence="7" type="ORF">FIC82_000915</name>
</gene>
<name>A0A6M5UCP6_9MICO</name>
<dbReference type="Gene3D" id="3.40.640.10">
    <property type="entry name" value="Type I PLP-dependent aspartate aminotransferase-like (Major domain)"/>
    <property type="match status" value="1"/>
</dbReference>
<accession>A0A6M5UCP6</accession>
<dbReference type="GO" id="GO:0047804">
    <property type="term" value="F:cysteine-S-conjugate beta-lyase activity"/>
    <property type="evidence" value="ECO:0007669"/>
    <property type="project" value="UniProtKB-EC"/>
</dbReference>
<organism evidence="7 8">
    <name type="scientific">Cellulosimicrobium protaetiae</name>
    <dbReference type="NCBI Taxonomy" id="2587808"/>
    <lineage>
        <taxon>Bacteria</taxon>
        <taxon>Bacillati</taxon>
        <taxon>Actinomycetota</taxon>
        <taxon>Actinomycetes</taxon>
        <taxon>Micrococcales</taxon>
        <taxon>Promicromonosporaceae</taxon>
        <taxon>Cellulosimicrobium</taxon>
    </lineage>
</organism>
<keyword evidence="7" id="KW-0808">Transferase</keyword>
<protein>
    <recommendedName>
        <fullName evidence="2">cysteine-S-conjugate beta-lyase</fullName>
        <ecNumber evidence="2">4.4.1.13</ecNumber>
    </recommendedName>
</protein>
<dbReference type="RefSeq" id="WP_154797206.1">
    <property type="nucleotide sequence ID" value="NZ_CP052757.1"/>
</dbReference>